<dbReference type="InterPro" id="IPR051794">
    <property type="entry name" value="PG_Endopeptidase_C40"/>
</dbReference>
<proteinExistence type="inferred from homology"/>
<keyword evidence="2" id="KW-0645">Protease</keyword>
<feature type="compositionally biased region" description="Polar residues" evidence="5">
    <location>
        <begin position="181"/>
        <end position="198"/>
    </location>
</feature>
<evidence type="ECO:0000313" key="8">
    <source>
        <dbReference type="Proteomes" id="UP000824190"/>
    </source>
</evidence>
<protein>
    <submittedName>
        <fullName evidence="7">C40 family peptidase</fullName>
    </submittedName>
</protein>
<feature type="region of interest" description="Disordered" evidence="5">
    <location>
        <begin position="162"/>
        <end position="217"/>
    </location>
</feature>
<dbReference type="PANTHER" id="PTHR47359">
    <property type="entry name" value="PEPTIDOGLYCAN DL-ENDOPEPTIDASE CWLO"/>
    <property type="match status" value="1"/>
</dbReference>
<dbReference type="GO" id="GO:0006508">
    <property type="term" value="P:proteolysis"/>
    <property type="evidence" value="ECO:0007669"/>
    <property type="project" value="UniProtKB-KW"/>
</dbReference>
<dbReference type="SUPFAM" id="SSF54001">
    <property type="entry name" value="Cysteine proteinases"/>
    <property type="match status" value="1"/>
</dbReference>
<feature type="compositionally biased region" description="Pro residues" evidence="5">
    <location>
        <begin position="165"/>
        <end position="174"/>
    </location>
</feature>
<dbReference type="PANTHER" id="PTHR47359:SF3">
    <property type="entry name" value="NLP_P60 DOMAIN-CONTAINING PROTEIN-RELATED"/>
    <property type="match status" value="1"/>
</dbReference>
<dbReference type="Pfam" id="PF00877">
    <property type="entry name" value="NLPC_P60"/>
    <property type="match status" value="1"/>
</dbReference>
<accession>A0A9D1ULE9</accession>
<sequence length="332" mass="33025">MTDLVALLEPVHALAPTVASPGTHPLSALLTADQSDLTGLLVANAPTLVDAALRGTAGTAAVGALGDAGRNAATLLSQSGELEEVAAEATAAVQRAAVDIADIAADCLRDLVPAVAAAPLSPATPAVALQIAGGHLVRAHARLDALGTELDELTGRVEQIGAALPAPPPLPGTPPELSATEVPTSSDTGSQPMSQQITDSDDDGGDGIGNTETVGAPTPEAAAAVTAAKSALGTPYAWGGTTPGVGLDCSGLTQWAYAQAGVDIPRTADQQAVGPQVPADQLAPGDLVVWDGHVAMVTGDGQMIEAGDPVQISSIRTENIGMTFLGFYRPTG</sequence>
<reference evidence="7" key="1">
    <citation type="journal article" date="2021" name="PeerJ">
        <title>Extensive microbial diversity within the chicken gut microbiome revealed by metagenomics and culture.</title>
        <authorList>
            <person name="Gilroy R."/>
            <person name="Ravi A."/>
            <person name="Getino M."/>
            <person name="Pursley I."/>
            <person name="Horton D.L."/>
            <person name="Alikhan N.F."/>
            <person name="Baker D."/>
            <person name="Gharbi K."/>
            <person name="Hall N."/>
            <person name="Watson M."/>
            <person name="Adriaenssens E.M."/>
            <person name="Foster-Nyarko E."/>
            <person name="Jarju S."/>
            <person name="Secka A."/>
            <person name="Antonio M."/>
            <person name="Oren A."/>
            <person name="Chaudhuri R.R."/>
            <person name="La Ragione R."/>
            <person name="Hildebrand F."/>
            <person name="Pallen M.J."/>
        </authorList>
    </citation>
    <scope>NUCLEOTIDE SEQUENCE</scope>
    <source>
        <strain evidence="7">CHK32-1732</strain>
    </source>
</reference>
<dbReference type="AlphaFoldDB" id="A0A9D1ULE9"/>
<reference evidence="7" key="2">
    <citation type="submission" date="2021-04" db="EMBL/GenBank/DDBJ databases">
        <authorList>
            <person name="Gilroy R."/>
        </authorList>
    </citation>
    <scope>NUCLEOTIDE SEQUENCE</scope>
    <source>
        <strain evidence="7">CHK32-1732</strain>
    </source>
</reference>
<evidence type="ECO:0000256" key="3">
    <source>
        <dbReference type="ARBA" id="ARBA00022801"/>
    </source>
</evidence>
<evidence type="ECO:0000256" key="5">
    <source>
        <dbReference type="SAM" id="MobiDB-lite"/>
    </source>
</evidence>
<evidence type="ECO:0000256" key="4">
    <source>
        <dbReference type="ARBA" id="ARBA00022807"/>
    </source>
</evidence>
<evidence type="ECO:0000256" key="1">
    <source>
        <dbReference type="ARBA" id="ARBA00007074"/>
    </source>
</evidence>
<dbReference type="Gene3D" id="3.90.1720.10">
    <property type="entry name" value="endopeptidase domain like (from Nostoc punctiforme)"/>
    <property type="match status" value="1"/>
</dbReference>
<keyword evidence="3" id="KW-0378">Hydrolase</keyword>
<name>A0A9D1ULE9_9CORY</name>
<keyword evidence="4" id="KW-0788">Thiol protease</keyword>
<evidence type="ECO:0000259" key="6">
    <source>
        <dbReference type="PROSITE" id="PS51935"/>
    </source>
</evidence>
<organism evidence="7 8">
    <name type="scientific">Candidatus Corynebacterium avicola</name>
    <dbReference type="NCBI Taxonomy" id="2838527"/>
    <lineage>
        <taxon>Bacteria</taxon>
        <taxon>Bacillati</taxon>
        <taxon>Actinomycetota</taxon>
        <taxon>Actinomycetes</taxon>
        <taxon>Mycobacteriales</taxon>
        <taxon>Corynebacteriaceae</taxon>
        <taxon>Corynebacterium</taxon>
    </lineage>
</organism>
<dbReference type="PROSITE" id="PS51935">
    <property type="entry name" value="NLPC_P60"/>
    <property type="match status" value="1"/>
</dbReference>
<evidence type="ECO:0000313" key="7">
    <source>
        <dbReference type="EMBL" id="HIW90735.1"/>
    </source>
</evidence>
<dbReference type="InterPro" id="IPR038765">
    <property type="entry name" value="Papain-like_cys_pep_sf"/>
</dbReference>
<comment type="caution">
    <text evidence="7">The sequence shown here is derived from an EMBL/GenBank/DDBJ whole genome shotgun (WGS) entry which is preliminary data.</text>
</comment>
<evidence type="ECO:0000256" key="2">
    <source>
        <dbReference type="ARBA" id="ARBA00022670"/>
    </source>
</evidence>
<dbReference type="EMBL" id="DXGC01000035">
    <property type="protein sequence ID" value="HIW90735.1"/>
    <property type="molecule type" value="Genomic_DNA"/>
</dbReference>
<feature type="domain" description="NlpC/P60" evidence="6">
    <location>
        <begin position="218"/>
        <end position="332"/>
    </location>
</feature>
<dbReference type="GO" id="GO:0008234">
    <property type="term" value="F:cysteine-type peptidase activity"/>
    <property type="evidence" value="ECO:0007669"/>
    <property type="project" value="UniProtKB-KW"/>
</dbReference>
<gene>
    <name evidence="7" type="ORF">H9870_03610</name>
</gene>
<dbReference type="Proteomes" id="UP000824190">
    <property type="component" value="Unassembled WGS sequence"/>
</dbReference>
<comment type="similarity">
    <text evidence="1">Belongs to the peptidase C40 family.</text>
</comment>
<dbReference type="InterPro" id="IPR000064">
    <property type="entry name" value="NLP_P60_dom"/>
</dbReference>